<dbReference type="AlphaFoldDB" id="A0A5N5SU03"/>
<protein>
    <submittedName>
        <fullName evidence="1">Uncharacterized protein</fullName>
    </submittedName>
</protein>
<name>A0A5N5SU03_9CRUS</name>
<organism evidence="1 2">
    <name type="scientific">Armadillidium nasatum</name>
    <dbReference type="NCBI Taxonomy" id="96803"/>
    <lineage>
        <taxon>Eukaryota</taxon>
        <taxon>Metazoa</taxon>
        <taxon>Ecdysozoa</taxon>
        <taxon>Arthropoda</taxon>
        <taxon>Crustacea</taxon>
        <taxon>Multicrustacea</taxon>
        <taxon>Malacostraca</taxon>
        <taxon>Eumalacostraca</taxon>
        <taxon>Peracarida</taxon>
        <taxon>Isopoda</taxon>
        <taxon>Oniscidea</taxon>
        <taxon>Crinocheta</taxon>
        <taxon>Armadillidiidae</taxon>
        <taxon>Armadillidium</taxon>
    </lineage>
</organism>
<gene>
    <name evidence="1" type="ORF">Anas_02812</name>
</gene>
<keyword evidence="2" id="KW-1185">Reference proteome</keyword>
<proteinExistence type="predicted"/>
<reference evidence="1 2" key="1">
    <citation type="journal article" date="2019" name="PLoS Biol.">
        <title>Sex chromosomes control vertical transmission of feminizing Wolbachia symbionts in an isopod.</title>
        <authorList>
            <person name="Becking T."/>
            <person name="Chebbi M.A."/>
            <person name="Giraud I."/>
            <person name="Moumen B."/>
            <person name="Laverre T."/>
            <person name="Caubet Y."/>
            <person name="Peccoud J."/>
            <person name="Gilbert C."/>
            <person name="Cordaux R."/>
        </authorList>
    </citation>
    <scope>NUCLEOTIDE SEQUENCE [LARGE SCALE GENOMIC DNA]</scope>
    <source>
        <strain evidence="1">ANa2</strain>
        <tissue evidence="1">Whole body excluding digestive tract and cuticle</tissue>
    </source>
</reference>
<accession>A0A5N5SU03</accession>
<dbReference type="EMBL" id="SEYY01020003">
    <property type="protein sequence ID" value="KAB7497704.1"/>
    <property type="molecule type" value="Genomic_DNA"/>
</dbReference>
<evidence type="ECO:0000313" key="1">
    <source>
        <dbReference type="EMBL" id="KAB7497704.1"/>
    </source>
</evidence>
<evidence type="ECO:0000313" key="2">
    <source>
        <dbReference type="Proteomes" id="UP000326759"/>
    </source>
</evidence>
<sequence>MASNKFTRYSSLNKYVLNYCVSFRHMCVAKFLPLNLNVQSSQKEKEVRDLLALFRPDCTSMKKNIYMEYLNFSEKDAMKLLKKTHKSLSHIELINRISICEGCFATSKIGFEYMFARFTKRKIYNLQASGLIDNCTDLPGKLFHSLHVPQNAKLKLPPEKVYKDRILRDFWTDMNVIFLKWQLELSEEISQKIMLHCQKNVSLTYQHEIIQLLRKYLNFNNSKGFIFQIVDHLNLLTGIPKQYTKYLEGEKKLFGVSLIDVVKSHPSILKKPIQEEVILREQIFNYINRLTLKLTLGTTLSRISYFIRKTSLSDFRLTPNNEIYITHFGYCKKIIKEYEAENGPIKYLPVITGIKSAENKLSGESPKIMYQTLHFYFGLSYSDCLPVMKQIGLVNFPQIHVYKSNFAFLLNNGFSVDVLRKAFQILLFPHDLVAKTYYELPDTTKYMKLYQQNNDMDKIIQLLLYKVYKNYQSLSASLLIT</sequence>
<dbReference type="Proteomes" id="UP000326759">
    <property type="component" value="Unassembled WGS sequence"/>
</dbReference>
<comment type="caution">
    <text evidence="1">The sequence shown here is derived from an EMBL/GenBank/DDBJ whole genome shotgun (WGS) entry which is preliminary data.</text>
</comment>